<feature type="transmembrane region" description="Helical" evidence="6">
    <location>
        <begin position="12"/>
        <end position="33"/>
    </location>
</feature>
<feature type="transmembrane region" description="Helical" evidence="6">
    <location>
        <begin position="121"/>
        <end position="142"/>
    </location>
</feature>
<keyword evidence="3 6" id="KW-0812">Transmembrane</keyword>
<feature type="transmembrane region" description="Helical" evidence="6">
    <location>
        <begin position="441"/>
        <end position="462"/>
    </location>
</feature>
<evidence type="ECO:0000256" key="5">
    <source>
        <dbReference type="ARBA" id="ARBA00023136"/>
    </source>
</evidence>
<evidence type="ECO:0000313" key="8">
    <source>
        <dbReference type="Proteomes" id="UP001064933"/>
    </source>
</evidence>
<feature type="transmembrane region" description="Helical" evidence="6">
    <location>
        <begin position="83"/>
        <end position="109"/>
    </location>
</feature>
<evidence type="ECO:0000256" key="3">
    <source>
        <dbReference type="ARBA" id="ARBA00022692"/>
    </source>
</evidence>
<comment type="subcellular location">
    <subcellularLocation>
        <location evidence="1">Cell membrane</location>
        <topology evidence="1">Multi-pass membrane protein</topology>
    </subcellularLocation>
</comment>
<name>A0ABY6B0D1_9BURK</name>
<accession>A0ABY6B0D1</accession>
<reference evidence="7" key="1">
    <citation type="submission" date="2022-10" db="EMBL/GenBank/DDBJ databases">
        <title>Characterization and whole genome sequencing of a new Roseateles species, isolated from fresh water.</title>
        <authorList>
            <person name="Guliayeva D.Y."/>
            <person name="Akhremchuk A.E."/>
            <person name="Sikolenko M.A."/>
            <person name="Valentovich L.N."/>
            <person name="Sidarenka A.V."/>
        </authorList>
    </citation>
    <scope>NUCLEOTIDE SEQUENCE</scope>
    <source>
        <strain evidence="7">BIM B-1768</strain>
    </source>
</reference>
<dbReference type="InterPro" id="IPR050833">
    <property type="entry name" value="Poly_Biosynth_Transport"/>
</dbReference>
<keyword evidence="8" id="KW-1185">Reference proteome</keyword>
<protein>
    <submittedName>
        <fullName evidence="7">Oligosaccharide flippase family protein</fullName>
    </submittedName>
</protein>
<feature type="transmembrane region" description="Helical" evidence="6">
    <location>
        <begin position="383"/>
        <end position="400"/>
    </location>
</feature>
<keyword evidence="2" id="KW-1003">Cell membrane</keyword>
<evidence type="ECO:0000256" key="1">
    <source>
        <dbReference type="ARBA" id="ARBA00004651"/>
    </source>
</evidence>
<feature type="transmembrane region" description="Helical" evidence="6">
    <location>
        <begin position="323"/>
        <end position="346"/>
    </location>
</feature>
<dbReference type="PANTHER" id="PTHR30250">
    <property type="entry name" value="PST FAMILY PREDICTED COLANIC ACID TRANSPORTER"/>
    <property type="match status" value="1"/>
</dbReference>
<dbReference type="InterPro" id="IPR002797">
    <property type="entry name" value="Polysacc_synth"/>
</dbReference>
<proteinExistence type="predicted"/>
<dbReference type="EMBL" id="CP104562">
    <property type="protein sequence ID" value="UXH77631.1"/>
    <property type="molecule type" value="Genomic_DNA"/>
</dbReference>
<evidence type="ECO:0000313" key="7">
    <source>
        <dbReference type="EMBL" id="UXH77631.1"/>
    </source>
</evidence>
<dbReference type="Pfam" id="PF01943">
    <property type="entry name" value="Polysacc_synt"/>
    <property type="match status" value="1"/>
</dbReference>
<feature type="transmembrane region" description="Helical" evidence="6">
    <location>
        <begin position="149"/>
        <end position="173"/>
    </location>
</feature>
<organism evidence="7 8">
    <name type="scientific">Roseateles amylovorans</name>
    <dbReference type="NCBI Taxonomy" id="2978473"/>
    <lineage>
        <taxon>Bacteria</taxon>
        <taxon>Pseudomonadati</taxon>
        <taxon>Pseudomonadota</taxon>
        <taxon>Betaproteobacteria</taxon>
        <taxon>Burkholderiales</taxon>
        <taxon>Sphaerotilaceae</taxon>
        <taxon>Roseateles</taxon>
    </lineage>
</organism>
<evidence type="ECO:0000256" key="2">
    <source>
        <dbReference type="ARBA" id="ARBA00022475"/>
    </source>
</evidence>
<feature type="transmembrane region" description="Helical" evidence="6">
    <location>
        <begin position="53"/>
        <end position="71"/>
    </location>
</feature>
<feature type="transmembrane region" description="Helical" evidence="6">
    <location>
        <begin position="252"/>
        <end position="274"/>
    </location>
</feature>
<keyword evidence="4 6" id="KW-1133">Transmembrane helix</keyword>
<feature type="transmembrane region" description="Helical" evidence="6">
    <location>
        <begin position="412"/>
        <end position="435"/>
    </location>
</feature>
<dbReference type="PANTHER" id="PTHR30250:SF11">
    <property type="entry name" value="O-ANTIGEN TRANSPORTER-RELATED"/>
    <property type="match status" value="1"/>
</dbReference>
<feature type="transmembrane region" description="Helical" evidence="6">
    <location>
        <begin position="358"/>
        <end position="377"/>
    </location>
</feature>
<evidence type="ECO:0000256" key="6">
    <source>
        <dbReference type="SAM" id="Phobius"/>
    </source>
</evidence>
<dbReference type="Proteomes" id="UP001064933">
    <property type="component" value="Chromosome"/>
</dbReference>
<keyword evidence="5 6" id="KW-0472">Membrane</keyword>
<feature type="transmembrane region" description="Helical" evidence="6">
    <location>
        <begin position="211"/>
        <end position="232"/>
    </location>
</feature>
<evidence type="ECO:0000256" key="4">
    <source>
        <dbReference type="ARBA" id="ARBA00022989"/>
    </source>
</evidence>
<feature type="transmembrane region" description="Helical" evidence="6">
    <location>
        <begin position="295"/>
        <end position="317"/>
    </location>
</feature>
<feature type="transmembrane region" description="Helical" evidence="6">
    <location>
        <begin position="179"/>
        <end position="199"/>
    </location>
</feature>
<dbReference type="RefSeq" id="WP_261757383.1">
    <property type="nucleotide sequence ID" value="NZ_CP104562.2"/>
</dbReference>
<sequence length="471" mass="50040">MDTRRLLSSAALYGFADMAVIAVGGFLLLPMYTRSLTQAEFGHFVAVRANIDIFTYLLQFGIPSALGRLYFDHRKVGTEREFISALVCFFGLLLLGTCGALALAGRALWSGLSPAVPITPYLPLSVAIAALGFLSALSVIWLRMQGRVVAVVSLQVGGAALIAIVATLMLRFFHWGLTGILLALLAGSMLSAGALPVMLGKSFRLALPRAWLAETLRYAVPILVGYVAYFLLNRASTLILQHHVPAEELAVFGLAQQLSMVAGIACSSFGMALQPAVYGAEADQVPSMIHRATRILALLMLAVCAALMIFAQEIFALVAPRGYAGGLTLLLILVVANFSNTFTLMSDTVLLYHRRPKTSVAVSILSAILAMLLGLVLIPEHHILGAAVATCAAFGSRMLVSQWMARRLTGQSDFALMATSLTALGAIGGGAHWLSAQGWPLAMLLAAKFAFSAALAGTLFVIHRRLSASHA</sequence>
<gene>
    <name evidence="7" type="ORF">N4261_22010</name>
</gene>